<proteinExistence type="predicted"/>
<sequence>MDIKPLIFTPFLLPLSALACEKPKVTGYDDVGCLHGGLAKVEQNEKYGFIDKTGKVVIPVQYDEAGSFSEGLARVGQNNKHGFIDKTGEVVIPYRYDDVQGFENGMAKVSLNGEIIFGEPFYIDKTGKRID</sequence>
<dbReference type="EMBL" id="UGPW01000001">
    <property type="protein sequence ID" value="STY87436.1"/>
    <property type="molecule type" value="Genomic_DNA"/>
</dbReference>
<dbReference type="PROSITE" id="PS51257">
    <property type="entry name" value="PROKAR_LIPOPROTEIN"/>
    <property type="match status" value="1"/>
</dbReference>
<dbReference type="PANTHER" id="PTHR37841">
    <property type="entry name" value="GLR2918 PROTEIN"/>
    <property type="match status" value="1"/>
</dbReference>
<dbReference type="InterPro" id="IPR032774">
    <property type="entry name" value="WG_beta_rep"/>
</dbReference>
<dbReference type="Proteomes" id="UP000255102">
    <property type="component" value="Unassembled WGS sequence"/>
</dbReference>
<dbReference type="SUPFAM" id="SSF69360">
    <property type="entry name" value="Cell wall binding repeat"/>
    <property type="match status" value="1"/>
</dbReference>
<dbReference type="RefSeq" id="WP_063514325.1">
    <property type="nucleotide sequence ID" value="NZ_CP011158.1"/>
</dbReference>
<gene>
    <name evidence="1" type="ORF">NCTC11227_01444</name>
</gene>
<reference evidence="1 2" key="1">
    <citation type="submission" date="2018-06" db="EMBL/GenBank/DDBJ databases">
        <authorList>
            <consortium name="Pathogen Informatics"/>
            <person name="Doyle S."/>
        </authorList>
    </citation>
    <scope>NUCLEOTIDE SEQUENCE [LARGE SCALE GENOMIC DNA]</scope>
    <source>
        <strain evidence="1 2">NCTC11227</strain>
    </source>
</reference>
<accession>A0A378PLZ6</accession>
<dbReference type="Pfam" id="PF14903">
    <property type="entry name" value="WG_beta_rep"/>
    <property type="match status" value="2"/>
</dbReference>
<name>A0A378PLZ6_9GAMM</name>
<organism evidence="1 2">
    <name type="scientific">Moraxella ovis</name>
    <dbReference type="NCBI Taxonomy" id="29433"/>
    <lineage>
        <taxon>Bacteria</taxon>
        <taxon>Pseudomonadati</taxon>
        <taxon>Pseudomonadota</taxon>
        <taxon>Gammaproteobacteria</taxon>
        <taxon>Moraxellales</taxon>
        <taxon>Moraxellaceae</taxon>
        <taxon>Moraxella</taxon>
    </lineage>
</organism>
<evidence type="ECO:0000313" key="1">
    <source>
        <dbReference type="EMBL" id="STY87436.1"/>
    </source>
</evidence>
<dbReference type="PANTHER" id="PTHR37841:SF1">
    <property type="entry name" value="DUF3298 DOMAIN-CONTAINING PROTEIN"/>
    <property type="match status" value="1"/>
</dbReference>
<evidence type="ECO:0000313" key="2">
    <source>
        <dbReference type="Proteomes" id="UP000255102"/>
    </source>
</evidence>
<protein>
    <submittedName>
        <fullName evidence="1">KWG Leptospira</fullName>
    </submittedName>
</protein>
<dbReference type="AlphaFoldDB" id="A0A378PLZ6"/>